<dbReference type="GO" id="GO:0008289">
    <property type="term" value="F:lipid binding"/>
    <property type="evidence" value="ECO:0007669"/>
    <property type="project" value="InterPro"/>
</dbReference>
<evidence type="ECO:0000256" key="8">
    <source>
        <dbReference type="ARBA" id="ARBA00023242"/>
    </source>
</evidence>
<evidence type="ECO:0000259" key="13">
    <source>
        <dbReference type="PROSITE" id="PS50848"/>
    </source>
</evidence>
<keyword evidence="5 9" id="KW-0238">DNA-binding</keyword>
<dbReference type="PROSITE" id="PS50071">
    <property type="entry name" value="HOMEOBOX_2"/>
    <property type="match status" value="1"/>
</dbReference>
<evidence type="ECO:0000256" key="2">
    <source>
        <dbReference type="ARBA" id="ARBA00006789"/>
    </source>
</evidence>
<evidence type="ECO:0000256" key="3">
    <source>
        <dbReference type="ARBA" id="ARBA00023015"/>
    </source>
</evidence>
<evidence type="ECO:0000313" key="15">
    <source>
        <dbReference type="Proteomes" id="UP000636709"/>
    </source>
</evidence>
<comment type="similarity">
    <text evidence="2">Belongs to the HD-ZIP homeobox family. Class IV subfamily.</text>
</comment>
<evidence type="ECO:0000256" key="4">
    <source>
        <dbReference type="ARBA" id="ARBA00023054"/>
    </source>
</evidence>
<dbReference type="PANTHER" id="PTHR45654:SF28">
    <property type="entry name" value="HOMEODOMAIN LEUCINE ZIPPER FAMILY IV PROTEIN"/>
    <property type="match status" value="1"/>
</dbReference>
<dbReference type="CDD" id="cd00086">
    <property type="entry name" value="homeodomain"/>
    <property type="match status" value="1"/>
</dbReference>
<keyword evidence="7" id="KW-0804">Transcription</keyword>
<accession>A0A835E518</accession>
<comment type="caution">
    <text evidence="14">The sequence shown here is derived from an EMBL/GenBank/DDBJ whole genome shotgun (WGS) entry which is preliminary data.</text>
</comment>
<feature type="DNA-binding region" description="Homeobox" evidence="9">
    <location>
        <begin position="127"/>
        <end position="160"/>
    </location>
</feature>
<evidence type="ECO:0000259" key="12">
    <source>
        <dbReference type="PROSITE" id="PS50071"/>
    </source>
</evidence>
<dbReference type="PROSITE" id="PS50848">
    <property type="entry name" value="START"/>
    <property type="match status" value="1"/>
</dbReference>
<dbReference type="InterPro" id="IPR057993">
    <property type="entry name" value="HD-Zip_IV_C"/>
</dbReference>
<dbReference type="PANTHER" id="PTHR45654">
    <property type="entry name" value="HOMEOBOX-LEUCINE ZIPPER PROTEIN MERISTEM L1"/>
    <property type="match status" value="1"/>
</dbReference>
<feature type="domain" description="Homeobox" evidence="12">
    <location>
        <begin position="125"/>
        <end position="159"/>
    </location>
</feature>
<dbReference type="Pfam" id="PF01852">
    <property type="entry name" value="START"/>
    <property type="match status" value="1"/>
</dbReference>
<dbReference type="Proteomes" id="UP000636709">
    <property type="component" value="Unassembled WGS sequence"/>
</dbReference>
<organism evidence="14 15">
    <name type="scientific">Digitaria exilis</name>
    <dbReference type="NCBI Taxonomy" id="1010633"/>
    <lineage>
        <taxon>Eukaryota</taxon>
        <taxon>Viridiplantae</taxon>
        <taxon>Streptophyta</taxon>
        <taxon>Embryophyta</taxon>
        <taxon>Tracheophyta</taxon>
        <taxon>Spermatophyta</taxon>
        <taxon>Magnoliopsida</taxon>
        <taxon>Liliopsida</taxon>
        <taxon>Poales</taxon>
        <taxon>Poaceae</taxon>
        <taxon>PACMAD clade</taxon>
        <taxon>Panicoideae</taxon>
        <taxon>Panicodae</taxon>
        <taxon>Paniceae</taxon>
        <taxon>Anthephorinae</taxon>
        <taxon>Digitaria</taxon>
    </lineage>
</organism>
<evidence type="ECO:0000256" key="7">
    <source>
        <dbReference type="ARBA" id="ARBA00023163"/>
    </source>
</evidence>
<dbReference type="SMART" id="SM00389">
    <property type="entry name" value="HOX"/>
    <property type="match status" value="1"/>
</dbReference>
<feature type="coiled-coil region" evidence="11">
    <location>
        <begin position="158"/>
        <end position="185"/>
    </location>
</feature>
<dbReference type="InterPro" id="IPR042160">
    <property type="entry name" value="HD-Zip_IV"/>
</dbReference>
<dbReference type="SMART" id="SM00234">
    <property type="entry name" value="START"/>
    <property type="match status" value="1"/>
</dbReference>
<gene>
    <name evidence="14" type="ORF">HU200_056596</name>
</gene>
<sequence>MVTMENYGPHLNNNSEQVFDFMGESMENDVRQLINNNNEQVLDFMGGIMQNAGHQLMNSNEQVLGFMGGTMQNDARQLMNSNNVQVLDYMGDDTSLNYSVEYDVPALLGTEDQHDVGSNQRACTHPGPEARKELGERIGLDERQVKFWFQNRRCIVKLKACGEENKDMLEENTKLRAENIELKKQLLMDPTCLACGNPTGTIQTTSDKWLLLSENARLKDELLRAKDYLNMIRGSQQHPSMTASASNDLVPPTNQQVTFVSHADRALNEFVMLATKGQPMWLPTIDGEVLSDQEYDLHTFPGILGVCPRGYIVEATRDTDMIKATAIDIINVLTDVAQWSGMFSNIVAYIDAEFWVQSPRLPTRNMKFLRFSKMMENRTWAVVDVSVNGNHGVEQESSGTSYMGYRLLPSGCLLEDMSGGFCKVTWVVHSEYQEATLPPYFRQFFHSGQAFGARRWLKSLQRQCDYMAVLLHSSINVPTSSSSSSAGTTMSALGKRGVLELAQRMTASFYSAVAGPIAVPATNIVDQLCVGSGTGAKRLEVGVRMVTWNCAEVMPGEPAIMALSATATVWLPGTPPQRVFEYLCNLQRRGEWDNFLNGHAVQQLEYVATSSHLHGNGVSVIRPTTQAIADGSNGTNNMVILQQTSSDMSGSLVVYSLIEENMMRRIMGGADNDIFLLPSGFAILPDGHDKAHYTSASSSSAPIGHNNGAGAILTVAFQEMLSKGNIDAETFDSAGQKLCHAIKKIRNAVGANNVIPV</sequence>
<dbReference type="InterPro" id="IPR002913">
    <property type="entry name" value="START_lipid-bd_dom"/>
</dbReference>
<evidence type="ECO:0000256" key="11">
    <source>
        <dbReference type="SAM" id="Coils"/>
    </source>
</evidence>
<evidence type="ECO:0000256" key="1">
    <source>
        <dbReference type="ARBA" id="ARBA00004123"/>
    </source>
</evidence>
<keyword evidence="6 9" id="KW-0371">Homeobox</keyword>
<dbReference type="InterPro" id="IPR001356">
    <property type="entry name" value="HD"/>
</dbReference>
<proteinExistence type="inferred from homology"/>
<dbReference type="OrthoDB" id="6159439at2759"/>
<evidence type="ECO:0000256" key="10">
    <source>
        <dbReference type="RuleBase" id="RU000682"/>
    </source>
</evidence>
<keyword evidence="3" id="KW-0805">Transcription regulation</keyword>
<dbReference type="EMBL" id="JACEFO010002390">
    <property type="protein sequence ID" value="KAF8661982.1"/>
    <property type="molecule type" value="Genomic_DNA"/>
</dbReference>
<evidence type="ECO:0000256" key="5">
    <source>
        <dbReference type="ARBA" id="ARBA00023125"/>
    </source>
</evidence>
<name>A0A835E518_9POAL</name>
<keyword evidence="15" id="KW-1185">Reference proteome</keyword>
<evidence type="ECO:0000256" key="9">
    <source>
        <dbReference type="PROSITE-ProRule" id="PRU00108"/>
    </source>
</evidence>
<keyword evidence="4 11" id="KW-0175">Coiled coil</keyword>
<dbReference type="SUPFAM" id="SSF46689">
    <property type="entry name" value="Homeodomain-like"/>
    <property type="match status" value="1"/>
</dbReference>
<dbReference type="GO" id="GO:0003677">
    <property type="term" value="F:DNA binding"/>
    <property type="evidence" value="ECO:0007669"/>
    <property type="project" value="UniProtKB-UniRule"/>
</dbReference>
<evidence type="ECO:0000256" key="6">
    <source>
        <dbReference type="ARBA" id="ARBA00023155"/>
    </source>
</evidence>
<comment type="subcellular location">
    <subcellularLocation>
        <location evidence="1 9 10">Nucleus</location>
    </subcellularLocation>
</comment>
<dbReference type="Pfam" id="PF00046">
    <property type="entry name" value="Homeodomain"/>
    <property type="match status" value="1"/>
</dbReference>
<dbReference type="SUPFAM" id="SSF55961">
    <property type="entry name" value="Bet v1-like"/>
    <property type="match status" value="2"/>
</dbReference>
<evidence type="ECO:0000313" key="14">
    <source>
        <dbReference type="EMBL" id="KAF8661982.1"/>
    </source>
</evidence>
<feature type="domain" description="START" evidence="13">
    <location>
        <begin position="252"/>
        <end position="469"/>
    </location>
</feature>
<dbReference type="Pfam" id="PF25797">
    <property type="entry name" value="PDF2_C"/>
    <property type="match status" value="1"/>
</dbReference>
<reference evidence="14" key="1">
    <citation type="submission" date="2020-07" db="EMBL/GenBank/DDBJ databases">
        <title>Genome sequence and genetic diversity analysis of an under-domesticated orphan crop, white fonio (Digitaria exilis).</title>
        <authorList>
            <person name="Bennetzen J.L."/>
            <person name="Chen S."/>
            <person name="Ma X."/>
            <person name="Wang X."/>
            <person name="Yssel A.E.J."/>
            <person name="Chaluvadi S.R."/>
            <person name="Johnson M."/>
            <person name="Gangashetty P."/>
            <person name="Hamidou F."/>
            <person name="Sanogo M.D."/>
            <person name="Zwaenepoel A."/>
            <person name="Wallace J."/>
            <person name="Van De Peer Y."/>
            <person name="Van Deynze A."/>
        </authorList>
    </citation>
    <scope>NUCLEOTIDE SEQUENCE</scope>
    <source>
        <tissue evidence="14">Leaves</tissue>
    </source>
</reference>
<dbReference type="InterPro" id="IPR009057">
    <property type="entry name" value="Homeodomain-like_sf"/>
</dbReference>
<dbReference type="Gene3D" id="1.10.10.60">
    <property type="entry name" value="Homeodomain-like"/>
    <property type="match status" value="1"/>
</dbReference>
<dbReference type="GO" id="GO:0005634">
    <property type="term" value="C:nucleus"/>
    <property type="evidence" value="ECO:0007669"/>
    <property type="project" value="UniProtKB-SubCell"/>
</dbReference>
<dbReference type="AlphaFoldDB" id="A0A835E518"/>
<protein>
    <submittedName>
        <fullName evidence="14">Uncharacterized protein</fullName>
    </submittedName>
</protein>
<keyword evidence="8 9" id="KW-0539">Nucleus</keyword>